<dbReference type="Proteomes" id="UP000003586">
    <property type="component" value="Chromosome"/>
</dbReference>
<protein>
    <submittedName>
        <fullName evidence="2">Uncharacterized protein</fullName>
    </submittedName>
</protein>
<gene>
    <name evidence="2" type="ORF">NIASO_06875</name>
</gene>
<keyword evidence="1" id="KW-0812">Transmembrane</keyword>
<dbReference type="STRING" id="929713.NIASO_06875"/>
<name>W0F6G7_9BACT</name>
<evidence type="ECO:0000313" key="3">
    <source>
        <dbReference type="Proteomes" id="UP000003586"/>
    </source>
</evidence>
<sequence>MDILRTGLKIESASLLDSLEYEVPFENISNKKRIQTKTNDNFLVISFSMVVIGGLFLLGSGTEASTVAFIGGMFFLVLALATRKKSITILTYDGSSIEFPFNSRNKPEVLDFSIEVIEASNQFLLNKYGKIDKALPMDGQLSKLEFLRDRDVLTDDEFENLKDQLLGRESKGSIGFNH</sequence>
<dbReference type="HOGENOM" id="CLU_1459683_0_0_10"/>
<proteinExistence type="predicted"/>
<evidence type="ECO:0000256" key="1">
    <source>
        <dbReference type="SAM" id="Phobius"/>
    </source>
</evidence>
<accession>W0F6G7</accession>
<dbReference type="EMBL" id="CP007035">
    <property type="protein sequence ID" value="AHF17403.1"/>
    <property type="molecule type" value="Genomic_DNA"/>
</dbReference>
<evidence type="ECO:0000313" key="2">
    <source>
        <dbReference type="EMBL" id="AHF17403.1"/>
    </source>
</evidence>
<dbReference type="AlphaFoldDB" id="W0F6G7"/>
<keyword evidence="3" id="KW-1185">Reference proteome</keyword>
<dbReference type="KEGG" id="nso:NIASO_06875"/>
<reference evidence="2 3" key="1">
    <citation type="submission" date="2013-12" db="EMBL/GenBank/DDBJ databases">
        <authorList>
            <consortium name="DOE Joint Genome Institute"/>
            <person name="Eisen J."/>
            <person name="Huntemann M."/>
            <person name="Han J."/>
            <person name="Chen A."/>
            <person name="Kyrpides N."/>
            <person name="Mavromatis K."/>
            <person name="Markowitz V."/>
            <person name="Palaniappan K."/>
            <person name="Ivanova N."/>
            <person name="Schaumberg A."/>
            <person name="Pati A."/>
            <person name="Liolios K."/>
            <person name="Nordberg H.P."/>
            <person name="Cantor M.N."/>
            <person name="Hua S.X."/>
            <person name="Woyke T."/>
        </authorList>
    </citation>
    <scope>NUCLEOTIDE SEQUENCE [LARGE SCALE GENOMIC DNA]</scope>
    <source>
        <strain evidence="3">DSM 19437</strain>
    </source>
</reference>
<feature type="transmembrane region" description="Helical" evidence="1">
    <location>
        <begin position="41"/>
        <end position="58"/>
    </location>
</feature>
<feature type="transmembrane region" description="Helical" evidence="1">
    <location>
        <begin position="64"/>
        <end position="81"/>
    </location>
</feature>
<keyword evidence="1" id="KW-1133">Transmembrane helix</keyword>
<organism evidence="2 3">
    <name type="scientific">Niabella soli DSM 19437</name>
    <dbReference type="NCBI Taxonomy" id="929713"/>
    <lineage>
        <taxon>Bacteria</taxon>
        <taxon>Pseudomonadati</taxon>
        <taxon>Bacteroidota</taxon>
        <taxon>Chitinophagia</taxon>
        <taxon>Chitinophagales</taxon>
        <taxon>Chitinophagaceae</taxon>
        <taxon>Niabella</taxon>
    </lineage>
</organism>
<keyword evidence="1" id="KW-0472">Membrane</keyword>